<keyword evidence="2" id="KW-0863">Zinc-finger</keyword>
<dbReference type="GeneID" id="91107665"/>
<keyword evidence="3" id="KW-0862">Zinc</keyword>
<dbReference type="GO" id="GO:0006351">
    <property type="term" value="P:DNA-templated transcription"/>
    <property type="evidence" value="ECO:0007669"/>
    <property type="project" value="InterPro"/>
</dbReference>
<evidence type="ECO:0000256" key="1">
    <source>
        <dbReference type="ARBA" id="ARBA00022723"/>
    </source>
</evidence>
<organism evidence="5">
    <name type="scientific">Halobacterium sp. NMX12-1</name>
    <dbReference type="NCBI Taxonomy" id="3166650"/>
    <lineage>
        <taxon>Archaea</taxon>
        <taxon>Methanobacteriati</taxon>
        <taxon>Methanobacteriota</taxon>
        <taxon>Stenosarchaea group</taxon>
        <taxon>Halobacteria</taxon>
        <taxon>Halobacteriales</taxon>
        <taxon>Halobacteriaceae</taxon>
        <taxon>Halobacterium</taxon>
    </lineage>
</organism>
<dbReference type="EMBL" id="CP159203">
    <property type="protein sequence ID" value="XCF15199.1"/>
    <property type="molecule type" value="Genomic_DNA"/>
</dbReference>
<dbReference type="AlphaFoldDB" id="A0AAU8C8D6"/>
<dbReference type="InterPro" id="IPR001222">
    <property type="entry name" value="Znf_TFIIS"/>
</dbReference>
<evidence type="ECO:0000256" key="3">
    <source>
        <dbReference type="ARBA" id="ARBA00022833"/>
    </source>
</evidence>
<dbReference type="Gene3D" id="2.20.25.10">
    <property type="match status" value="1"/>
</dbReference>
<evidence type="ECO:0000256" key="2">
    <source>
        <dbReference type="ARBA" id="ARBA00022771"/>
    </source>
</evidence>
<evidence type="ECO:0000259" key="4">
    <source>
        <dbReference type="Pfam" id="PF01096"/>
    </source>
</evidence>
<evidence type="ECO:0000313" key="5">
    <source>
        <dbReference type="EMBL" id="XCF15199.1"/>
    </source>
</evidence>
<gene>
    <name evidence="5" type="ORF">ABSL23_00905</name>
</gene>
<proteinExistence type="predicted"/>
<dbReference type="GO" id="GO:0003676">
    <property type="term" value="F:nucleic acid binding"/>
    <property type="evidence" value="ECO:0007669"/>
    <property type="project" value="InterPro"/>
</dbReference>
<keyword evidence="5" id="KW-0614">Plasmid</keyword>
<name>A0AAU8C8D6_9EURY</name>
<dbReference type="SUPFAM" id="SSF57783">
    <property type="entry name" value="Zinc beta-ribbon"/>
    <property type="match status" value="1"/>
</dbReference>
<reference evidence="5" key="1">
    <citation type="submission" date="2024-06" db="EMBL/GenBank/DDBJ databases">
        <title>Genome Sequence of an extremely halophilic archaeon isolated from Permian era halite, Salado Formation, Carlsbad, New Mexico: Halobacterium sp. strain NMX12-1.</title>
        <authorList>
            <person name="Sotoa L."/>
            <person name="DasSarma P."/>
            <person name="Anton B.P."/>
            <person name="Vincze T."/>
            <person name="Verma I."/>
            <person name="Eralp B."/>
            <person name="Powers D.W."/>
            <person name="Dozier B.L."/>
            <person name="Roberts R.J."/>
            <person name="DasSarma S."/>
        </authorList>
    </citation>
    <scope>NUCLEOTIDE SEQUENCE</scope>
    <source>
        <strain evidence="5">NMX12-1</strain>
        <plasmid evidence="5">pNMX12-1_234</plasmid>
    </source>
</reference>
<feature type="domain" description="TFIIS-type" evidence="4">
    <location>
        <begin position="5"/>
        <end position="40"/>
    </location>
</feature>
<geneLocation type="plasmid" evidence="5">
    <name>pNMX12-1_234</name>
</geneLocation>
<keyword evidence="1" id="KW-0479">Metal-binding</keyword>
<dbReference type="GO" id="GO:0008270">
    <property type="term" value="F:zinc ion binding"/>
    <property type="evidence" value="ECO:0007669"/>
    <property type="project" value="UniProtKB-KW"/>
</dbReference>
<accession>A0AAU8C8D6</accession>
<dbReference type="Pfam" id="PF01096">
    <property type="entry name" value="Zn_ribbon_TFIIS"/>
    <property type="match status" value="1"/>
</dbReference>
<sequence length="43" mass="4850">MAVQICPECGEDMVFSTTTDFVDEDLIYVFECPECGHEWTTSA</sequence>
<protein>
    <recommendedName>
        <fullName evidence="4">TFIIS-type domain-containing protein</fullName>
    </recommendedName>
</protein>
<dbReference type="RefSeq" id="WP_353633313.1">
    <property type="nucleotide sequence ID" value="NZ_CP159203.1"/>
</dbReference>
<dbReference type="KEGG" id="hanx:ABSL23_00905"/>